<dbReference type="PANTHER" id="PTHR35368">
    <property type="entry name" value="HYDROPEROXIDE REDUCTASE"/>
    <property type="match status" value="1"/>
</dbReference>
<dbReference type="PANTHER" id="PTHR35368:SF1">
    <property type="entry name" value="HYDROPEROXIDE REDUCTASE"/>
    <property type="match status" value="1"/>
</dbReference>
<dbReference type="SUPFAM" id="SSF82784">
    <property type="entry name" value="OsmC-like"/>
    <property type="match status" value="1"/>
</dbReference>
<dbReference type="AlphaFoldDB" id="A0A429G4V0"/>
<dbReference type="RefSeq" id="WP_012309201.1">
    <property type="nucleotide sequence ID" value="NZ_RCOR01000025.1"/>
</dbReference>
<dbReference type="InterPro" id="IPR036102">
    <property type="entry name" value="OsmC/Ohrsf"/>
</dbReference>
<evidence type="ECO:0000313" key="1">
    <source>
        <dbReference type="EMBL" id="RSN68775.1"/>
    </source>
</evidence>
<gene>
    <name evidence="1" type="ORF">D9Q81_05500</name>
</gene>
<dbReference type="Gene3D" id="3.30.300.20">
    <property type="match status" value="1"/>
</dbReference>
<protein>
    <submittedName>
        <fullName evidence="1">OsmC family peroxiredoxin</fullName>
    </submittedName>
</protein>
<dbReference type="InterPro" id="IPR003718">
    <property type="entry name" value="OsmC/Ohr_fam"/>
</dbReference>
<accession>A0A429G4V0</accession>
<dbReference type="InterPro" id="IPR015946">
    <property type="entry name" value="KH_dom-like_a/b"/>
</dbReference>
<dbReference type="EMBL" id="RCOR01000025">
    <property type="protein sequence ID" value="RSN68775.1"/>
    <property type="molecule type" value="Genomic_DNA"/>
</dbReference>
<name>A0A429G4V0_9CREN</name>
<proteinExistence type="predicted"/>
<reference evidence="1 2" key="1">
    <citation type="submission" date="2018-10" db="EMBL/GenBank/DDBJ databases">
        <title>Co-occurring genomic capacity for anaerobic methane metabolism and dissimilatory sulfite reduction discovered in the Korarchaeota.</title>
        <authorList>
            <person name="Mckay L.J."/>
            <person name="Dlakic M."/>
            <person name="Fields M.W."/>
            <person name="Delmont T.O."/>
            <person name="Eren A.M."/>
            <person name="Jay Z.J."/>
            <person name="Klingelsmith K.B."/>
            <person name="Rusch D.B."/>
            <person name="Inskeep W.P."/>
        </authorList>
    </citation>
    <scope>NUCLEOTIDE SEQUENCE [LARGE SCALE GENOMIC DNA]</scope>
    <source>
        <strain evidence="1 2">WS</strain>
    </source>
</reference>
<dbReference type="Pfam" id="PF02566">
    <property type="entry name" value="OsmC"/>
    <property type="match status" value="1"/>
</dbReference>
<dbReference type="GeneID" id="6093835"/>
<dbReference type="OMA" id="VGHMVAK"/>
<dbReference type="Proteomes" id="UP000278149">
    <property type="component" value="Unassembled WGS sequence"/>
</dbReference>
<evidence type="ECO:0000313" key="2">
    <source>
        <dbReference type="Proteomes" id="UP000278149"/>
    </source>
</evidence>
<dbReference type="InterPro" id="IPR052924">
    <property type="entry name" value="OsmC/Ohr_hydroprdx_reductase"/>
</dbReference>
<organism evidence="1 2">
    <name type="scientific">Candidatus Korarchaeum cryptofilum</name>
    <dbReference type="NCBI Taxonomy" id="498846"/>
    <lineage>
        <taxon>Archaea</taxon>
        <taxon>Thermoproteota</taxon>
        <taxon>Candidatus Korarchaeia</taxon>
        <taxon>Candidatus Korarchaeales</taxon>
        <taxon>Candidatus Korarchaeaceae</taxon>
        <taxon>Candidatus Korarchaeum</taxon>
    </lineage>
</organism>
<sequence length="146" mass="16200">MVVSTEYKDIEIRASGRRVSPTMSEVRCGNFELSIDKLGGEAPSPLDLMLASLIGCLNITATLVANDMGIKIEDATFEAIGIFNPSVFYGKEGQRAGYKEIKLLFRVKSDADDEKLKEFIRRVEERCPVSDNIANITPLTVKVERI</sequence>
<comment type="caution">
    <text evidence="1">The sequence shown here is derived from an EMBL/GenBank/DDBJ whole genome shotgun (WGS) entry which is preliminary data.</text>
</comment>